<dbReference type="Pfam" id="PF01478">
    <property type="entry name" value="Peptidase_A24"/>
    <property type="match status" value="1"/>
</dbReference>
<feature type="domain" description="Prepilin type IV endopeptidase peptidase" evidence="2">
    <location>
        <begin position="15"/>
        <end position="105"/>
    </location>
</feature>
<dbReference type="AlphaFoldDB" id="A0A9X3RG29"/>
<protein>
    <submittedName>
        <fullName evidence="3">Prepilin peptidase</fullName>
        <ecNumber evidence="3">3.4.23.43</ecNumber>
    </submittedName>
</protein>
<keyword evidence="3" id="KW-0378">Hydrolase</keyword>
<dbReference type="GO" id="GO:0004190">
    <property type="term" value="F:aspartic-type endopeptidase activity"/>
    <property type="evidence" value="ECO:0007669"/>
    <property type="project" value="UniProtKB-EC"/>
</dbReference>
<sequence length="151" mass="15583">MNATSLLSWWPLLPFLPWAIALFLIDARTSRLPNYLTLPAIPAAGLVPLAIPGANHWALLGGVAWWAVAFGLPLLHPRLMAGGGDAKLALTTGTLAAIVAPLGAVAALGLSGVMHCFLRGGQRAGRDRASPHGPAMLVATGAVVVASLIFR</sequence>
<dbReference type="Proteomes" id="UP001146469">
    <property type="component" value="Unassembled WGS sequence"/>
</dbReference>
<keyword evidence="1" id="KW-0472">Membrane</keyword>
<comment type="caution">
    <text evidence="3">The sequence shown here is derived from an EMBL/GenBank/DDBJ whole genome shotgun (WGS) entry which is preliminary data.</text>
</comment>
<evidence type="ECO:0000256" key="1">
    <source>
        <dbReference type="SAM" id="Phobius"/>
    </source>
</evidence>
<keyword evidence="1" id="KW-1133">Transmembrane helix</keyword>
<reference evidence="3" key="1">
    <citation type="submission" date="2022-02" db="EMBL/GenBank/DDBJ databases">
        <title>Corynebacterium sp. from urogenital microbiome.</title>
        <authorList>
            <person name="Cappelli E.A."/>
            <person name="Ribeiro T.G."/>
            <person name="Peixe L."/>
        </authorList>
    </citation>
    <scope>NUCLEOTIDE SEQUENCE</scope>
    <source>
        <strain evidence="3">C8Ua_174</strain>
    </source>
</reference>
<feature type="transmembrane region" description="Helical" evidence="1">
    <location>
        <begin position="6"/>
        <end position="25"/>
    </location>
</feature>
<feature type="transmembrane region" description="Helical" evidence="1">
    <location>
        <begin position="57"/>
        <end position="76"/>
    </location>
</feature>
<feature type="transmembrane region" description="Helical" evidence="1">
    <location>
        <begin position="88"/>
        <end position="113"/>
    </location>
</feature>
<proteinExistence type="predicted"/>
<feature type="transmembrane region" description="Helical" evidence="1">
    <location>
        <begin position="32"/>
        <end position="51"/>
    </location>
</feature>
<gene>
    <name evidence="3" type="ORF">L8V00_02670</name>
</gene>
<evidence type="ECO:0000313" key="4">
    <source>
        <dbReference type="Proteomes" id="UP001146469"/>
    </source>
</evidence>
<name>A0A9X3RG29_9CORY</name>
<dbReference type="RefSeq" id="WP_049049940.1">
    <property type="nucleotide sequence ID" value="NZ_JAKMUT010000002.1"/>
</dbReference>
<organism evidence="3 4">
    <name type="scientific">Corynebacterium evansiae</name>
    <dbReference type="NCBI Taxonomy" id="2913499"/>
    <lineage>
        <taxon>Bacteria</taxon>
        <taxon>Bacillati</taxon>
        <taxon>Actinomycetota</taxon>
        <taxon>Actinomycetes</taxon>
        <taxon>Mycobacteriales</taxon>
        <taxon>Corynebacteriaceae</taxon>
        <taxon>Corynebacterium</taxon>
    </lineage>
</organism>
<dbReference type="InterPro" id="IPR000045">
    <property type="entry name" value="Prepilin_IV_endopep_pep"/>
</dbReference>
<dbReference type="EMBL" id="JAKMUT010000002">
    <property type="protein sequence ID" value="MCZ9289117.1"/>
    <property type="molecule type" value="Genomic_DNA"/>
</dbReference>
<feature type="transmembrane region" description="Helical" evidence="1">
    <location>
        <begin position="133"/>
        <end position="150"/>
    </location>
</feature>
<dbReference type="EC" id="3.4.23.43" evidence="3"/>
<dbReference type="GO" id="GO:0016020">
    <property type="term" value="C:membrane"/>
    <property type="evidence" value="ECO:0007669"/>
    <property type="project" value="InterPro"/>
</dbReference>
<dbReference type="Gene3D" id="1.20.120.1220">
    <property type="match status" value="1"/>
</dbReference>
<evidence type="ECO:0000259" key="2">
    <source>
        <dbReference type="Pfam" id="PF01478"/>
    </source>
</evidence>
<accession>A0A9X3RG29</accession>
<keyword evidence="1" id="KW-0812">Transmembrane</keyword>
<keyword evidence="4" id="KW-1185">Reference proteome</keyword>
<evidence type="ECO:0000313" key="3">
    <source>
        <dbReference type="EMBL" id="MCZ9289117.1"/>
    </source>
</evidence>